<reference evidence="3" key="1">
    <citation type="journal article" date="2011" name="Proc. Natl. Acad. Sci. U.S.A.">
        <title>Evolutionary erosion of yeast sex chromosomes by mating-type switching accidents.</title>
        <authorList>
            <person name="Gordon J.L."/>
            <person name="Armisen D."/>
            <person name="Proux-Wera E."/>
            <person name="Oheigeartaigh S.S."/>
            <person name="Byrne K.P."/>
            <person name="Wolfe K.H."/>
        </authorList>
    </citation>
    <scope>NUCLEOTIDE SEQUENCE [LARGE SCALE GENOMIC DNA]</scope>
    <source>
        <strain evidence="3">ATCC 76901 / BCRC 22586 / CBS 4309 / NBRC 1992 / NRRL Y-12630</strain>
    </source>
</reference>
<dbReference type="OMA" id="THFCDKH"/>
<dbReference type="PANTHER" id="PTHR31441">
    <property type="entry name" value="FOLLICULIN FAMILY MEMBER"/>
    <property type="match status" value="1"/>
</dbReference>
<dbReference type="OrthoDB" id="5599713at2759"/>
<dbReference type="GO" id="GO:0005774">
    <property type="term" value="C:vacuolar membrane"/>
    <property type="evidence" value="ECO:0007669"/>
    <property type="project" value="EnsemblFungi"/>
</dbReference>
<sequence>MSSILISLAHFCDKHGPQVILVTQTSDKGTLGDELLLPDYPIDSYCESCLLHFPDNETTIRSMRSILHERPYITTQYSAVRYQLLNAIIRRSFSEETMVYDSLPNVFHDNVSGVNLVMGFKLYDENARGNERRYCLILTIDDKDEMSSTKILSNNWNFITGGFLKMINYIKDSHAKELERKTTSDTDKNGFTPFMGNYLRGNKSKIARNLIELTNDKNIFIKIHKWNTYLLDALLPRYNEADV</sequence>
<dbReference type="AlphaFoldDB" id="G0V5P1"/>
<dbReference type="InterPro" id="IPR037520">
    <property type="entry name" value="Folliculin/SMCR8_longin"/>
</dbReference>
<evidence type="ECO:0000259" key="1">
    <source>
        <dbReference type="PROSITE" id="PS51834"/>
    </source>
</evidence>
<dbReference type="FunCoup" id="G0V5P1">
    <property type="interactions" value="17"/>
</dbReference>
<dbReference type="PROSITE" id="PS51834">
    <property type="entry name" value="DENN_FLCN_SMCR8"/>
    <property type="match status" value="1"/>
</dbReference>
<protein>
    <recommendedName>
        <fullName evidence="1">UDENN FLCN/SMCR8-type domain-containing protein</fullName>
    </recommendedName>
</protein>
<evidence type="ECO:0000313" key="2">
    <source>
        <dbReference type="EMBL" id="CCC66779.1"/>
    </source>
</evidence>
<dbReference type="eggNOG" id="KOG3715">
    <property type="taxonomic scope" value="Eukaryota"/>
</dbReference>
<dbReference type="HOGENOM" id="CLU_035854_1_0_1"/>
<keyword evidence="3" id="KW-1185">Reference proteome</keyword>
<dbReference type="RefSeq" id="XP_003673170.1">
    <property type="nucleotide sequence ID" value="XM_003673122.1"/>
</dbReference>
<dbReference type="GeneID" id="96900268"/>
<dbReference type="KEGG" id="ncs:NCAS_0A02210"/>
<dbReference type="InParanoid" id="G0V5P1"/>
<dbReference type="GO" id="GO:0005829">
    <property type="term" value="C:cytosol"/>
    <property type="evidence" value="ECO:0007669"/>
    <property type="project" value="TreeGrafter"/>
</dbReference>
<dbReference type="GO" id="GO:0071230">
    <property type="term" value="P:cellular response to amino acid stimulus"/>
    <property type="evidence" value="ECO:0007669"/>
    <property type="project" value="EnsemblFungi"/>
</dbReference>
<accession>G0V5P1</accession>
<gene>
    <name evidence="2" type="primary">NCAS0A02210</name>
    <name evidence="2" type="ordered locus">NCAS_0A02210</name>
</gene>
<dbReference type="PANTHER" id="PTHR31441:SF2">
    <property type="entry name" value="FOLLICULIN"/>
    <property type="match status" value="1"/>
</dbReference>
<proteinExistence type="predicted"/>
<reference key="2">
    <citation type="submission" date="2011-08" db="EMBL/GenBank/DDBJ databases">
        <title>Genome sequence of Naumovozyma castellii.</title>
        <authorList>
            <person name="Gordon J.L."/>
            <person name="Armisen D."/>
            <person name="Proux-Wera E."/>
            <person name="OhEigeartaigh S.S."/>
            <person name="Byrne K.P."/>
            <person name="Wolfe K.H."/>
        </authorList>
    </citation>
    <scope>NUCLEOTIDE SEQUENCE</scope>
    <source>
        <strain>Type strain:CBS 4309</strain>
    </source>
</reference>
<dbReference type="GO" id="GO:1990877">
    <property type="term" value="C:FNIP-folliculin RagC/D GAP"/>
    <property type="evidence" value="ECO:0007669"/>
    <property type="project" value="EnsemblFungi"/>
</dbReference>
<dbReference type="GO" id="GO:1904263">
    <property type="term" value="P:positive regulation of TORC1 signaling"/>
    <property type="evidence" value="ECO:0007669"/>
    <property type="project" value="EnsemblFungi"/>
</dbReference>
<feature type="domain" description="UDENN FLCN/SMCR8-type" evidence="1">
    <location>
        <begin position="48"/>
        <end position="243"/>
    </location>
</feature>
<dbReference type="InterPro" id="IPR021713">
    <property type="entry name" value="Folliculin"/>
</dbReference>
<dbReference type="InterPro" id="IPR037521">
    <property type="entry name" value="FLCN/SMCR8_DENN"/>
</dbReference>
<organism evidence="2 3">
    <name type="scientific">Naumovozyma castellii</name>
    <name type="common">Yeast</name>
    <name type="synonym">Saccharomyces castellii</name>
    <dbReference type="NCBI Taxonomy" id="27288"/>
    <lineage>
        <taxon>Eukaryota</taxon>
        <taxon>Fungi</taxon>
        <taxon>Dikarya</taxon>
        <taxon>Ascomycota</taxon>
        <taxon>Saccharomycotina</taxon>
        <taxon>Saccharomycetes</taxon>
        <taxon>Saccharomycetales</taxon>
        <taxon>Saccharomycetaceae</taxon>
        <taxon>Naumovozyma</taxon>
    </lineage>
</organism>
<dbReference type="GO" id="GO:0005096">
    <property type="term" value="F:GTPase activator activity"/>
    <property type="evidence" value="ECO:0007669"/>
    <property type="project" value="EnsemblFungi"/>
</dbReference>
<dbReference type="STRING" id="1064592.G0V5P1"/>
<dbReference type="EMBL" id="HE576752">
    <property type="protein sequence ID" value="CCC66779.1"/>
    <property type="molecule type" value="Genomic_DNA"/>
</dbReference>
<evidence type="ECO:0000313" key="3">
    <source>
        <dbReference type="Proteomes" id="UP000001640"/>
    </source>
</evidence>
<dbReference type="Pfam" id="PF11704">
    <property type="entry name" value="Folliculin"/>
    <property type="match status" value="1"/>
</dbReference>
<dbReference type="Proteomes" id="UP000001640">
    <property type="component" value="Chromosome 1"/>
</dbReference>
<name>G0V5P1_NAUCA</name>